<dbReference type="AlphaFoldDB" id="A0A9Q3KH15"/>
<comment type="caution">
    <text evidence="2">The sequence shown here is derived from an EMBL/GenBank/DDBJ whole genome shotgun (WGS) entry which is preliminary data.</text>
</comment>
<sequence length="64" mass="7393">MDDAFDYAKQKWHKSHKVPDLKVGDVVLDSTLSFNNIKGPKKVEDSHQGKSRVNRRRLTSRRTA</sequence>
<evidence type="ECO:0000313" key="2">
    <source>
        <dbReference type="EMBL" id="MBW0581430.1"/>
    </source>
</evidence>
<organism evidence="2 3">
    <name type="scientific">Austropuccinia psidii MF-1</name>
    <dbReference type="NCBI Taxonomy" id="1389203"/>
    <lineage>
        <taxon>Eukaryota</taxon>
        <taxon>Fungi</taxon>
        <taxon>Dikarya</taxon>
        <taxon>Basidiomycota</taxon>
        <taxon>Pucciniomycotina</taxon>
        <taxon>Pucciniomycetes</taxon>
        <taxon>Pucciniales</taxon>
        <taxon>Sphaerophragmiaceae</taxon>
        <taxon>Austropuccinia</taxon>
    </lineage>
</organism>
<name>A0A9Q3KH15_9BASI</name>
<gene>
    <name evidence="2" type="ORF">O181_121145</name>
</gene>
<evidence type="ECO:0000256" key="1">
    <source>
        <dbReference type="SAM" id="MobiDB-lite"/>
    </source>
</evidence>
<dbReference type="EMBL" id="AVOT02109975">
    <property type="protein sequence ID" value="MBW0581430.1"/>
    <property type="molecule type" value="Genomic_DNA"/>
</dbReference>
<proteinExistence type="predicted"/>
<keyword evidence="3" id="KW-1185">Reference proteome</keyword>
<feature type="region of interest" description="Disordered" evidence="1">
    <location>
        <begin position="37"/>
        <end position="64"/>
    </location>
</feature>
<protein>
    <submittedName>
        <fullName evidence="2">Uncharacterized protein</fullName>
    </submittedName>
</protein>
<feature type="non-terminal residue" evidence="2">
    <location>
        <position position="64"/>
    </location>
</feature>
<feature type="compositionally biased region" description="Basic residues" evidence="1">
    <location>
        <begin position="49"/>
        <end position="64"/>
    </location>
</feature>
<evidence type="ECO:0000313" key="3">
    <source>
        <dbReference type="Proteomes" id="UP000765509"/>
    </source>
</evidence>
<accession>A0A9Q3KH15</accession>
<dbReference type="Proteomes" id="UP000765509">
    <property type="component" value="Unassembled WGS sequence"/>
</dbReference>
<reference evidence="2" key="1">
    <citation type="submission" date="2021-03" db="EMBL/GenBank/DDBJ databases">
        <title>Draft genome sequence of rust myrtle Austropuccinia psidii MF-1, a brazilian biotype.</title>
        <authorList>
            <person name="Quecine M.C."/>
            <person name="Pachon D.M.R."/>
            <person name="Bonatelli M.L."/>
            <person name="Correr F.H."/>
            <person name="Franceschini L.M."/>
            <person name="Leite T.F."/>
            <person name="Margarido G.R.A."/>
            <person name="Almeida C.A."/>
            <person name="Ferrarezi J.A."/>
            <person name="Labate C.A."/>
        </authorList>
    </citation>
    <scope>NUCLEOTIDE SEQUENCE</scope>
    <source>
        <strain evidence="2">MF-1</strain>
    </source>
</reference>